<organism evidence="2 3">
    <name type="scientific">Streptomyces daqingensis</name>
    <dbReference type="NCBI Taxonomy" id="1472640"/>
    <lineage>
        <taxon>Bacteria</taxon>
        <taxon>Bacillati</taxon>
        <taxon>Actinomycetota</taxon>
        <taxon>Actinomycetes</taxon>
        <taxon>Kitasatosporales</taxon>
        <taxon>Streptomycetaceae</taxon>
        <taxon>Streptomyces</taxon>
    </lineage>
</organism>
<accession>A0ABQ2MKB4</accession>
<dbReference type="EMBL" id="BMMP01000012">
    <property type="protein sequence ID" value="GGO52979.1"/>
    <property type="molecule type" value="Genomic_DNA"/>
</dbReference>
<evidence type="ECO:0000313" key="2">
    <source>
        <dbReference type="EMBL" id="GGO52979.1"/>
    </source>
</evidence>
<evidence type="ECO:0000256" key="1">
    <source>
        <dbReference type="SAM" id="MobiDB-lite"/>
    </source>
</evidence>
<name>A0ABQ2MKB4_9ACTN</name>
<proteinExistence type="predicted"/>
<comment type="caution">
    <text evidence="2">The sequence shown here is derived from an EMBL/GenBank/DDBJ whole genome shotgun (WGS) entry which is preliminary data.</text>
</comment>
<keyword evidence="3" id="KW-1185">Reference proteome</keyword>
<dbReference type="Proteomes" id="UP000631535">
    <property type="component" value="Unassembled WGS sequence"/>
</dbReference>
<evidence type="ECO:0008006" key="4">
    <source>
        <dbReference type="Google" id="ProtNLM"/>
    </source>
</evidence>
<evidence type="ECO:0000313" key="3">
    <source>
        <dbReference type="Proteomes" id="UP000631535"/>
    </source>
</evidence>
<gene>
    <name evidence="2" type="ORF">GCM10012287_38540</name>
</gene>
<feature type="region of interest" description="Disordered" evidence="1">
    <location>
        <begin position="70"/>
        <end position="90"/>
    </location>
</feature>
<protein>
    <recommendedName>
        <fullName evidence="4">Secreted protein</fullName>
    </recommendedName>
</protein>
<reference evidence="3" key="1">
    <citation type="journal article" date="2019" name="Int. J. Syst. Evol. Microbiol.">
        <title>The Global Catalogue of Microorganisms (GCM) 10K type strain sequencing project: providing services to taxonomists for standard genome sequencing and annotation.</title>
        <authorList>
            <consortium name="The Broad Institute Genomics Platform"/>
            <consortium name="The Broad Institute Genome Sequencing Center for Infectious Disease"/>
            <person name="Wu L."/>
            <person name="Ma J."/>
        </authorList>
    </citation>
    <scope>NUCLEOTIDE SEQUENCE [LARGE SCALE GENOMIC DNA]</scope>
    <source>
        <strain evidence="3">CGMCC 4.7178</strain>
    </source>
</reference>
<sequence length="106" mass="11582">MGTVLPWFAVVRFVSGTDRGSATRTAYRAVVSFFAVVCPAVGMAGRTSRLCLTNPAWLAVSGTRPHCVVDRRRSPLRSPPSALRSHAPDTANHVLTDVRRYLSDRT</sequence>